<feature type="repeat" description="ANK" evidence="15">
    <location>
        <begin position="253"/>
        <end position="285"/>
    </location>
</feature>
<keyword evidence="20" id="KW-1185">Reference proteome</keyword>
<dbReference type="Gene3D" id="1.25.40.20">
    <property type="entry name" value="Ankyrin repeat-containing domain"/>
    <property type="match status" value="1"/>
</dbReference>
<dbReference type="GO" id="GO:0005886">
    <property type="term" value="C:plasma membrane"/>
    <property type="evidence" value="ECO:0007669"/>
    <property type="project" value="UniProtKB-SubCell"/>
</dbReference>
<dbReference type="GO" id="GO:0098703">
    <property type="term" value="P:calcium ion import across plasma membrane"/>
    <property type="evidence" value="ECO:0007669"/>
    <property type="project" value="TreeGrafter"/>
</dbReference>
<evidence type="ECO:0000256" key="9">
    <source>
        <dbReference type="ARBA" id="ARBA00022989"/>
    </source>
</evidence>
<evidence type="ECO:0000256" key="11">
    <source>
        <dbReference type="ARBA" id="ARBA00023065"/>
    </source>
</evidence>
<dbReference type="InterPro" id="IPR008347">
    <property type="entry name" value="TrpV1-4"/>
</dbReference>
<organism evidence="19 20">
    <name type="scientific">Poecilia reticulata</name>
    <name type="common">Guppy</name>
    <name type="synonym">Acanthophacelus reticulatus</name>
    <dbReference type="NCBI Taxonomy" id="8081"/>
    <lineage>
        <taxon>Eukaryota</taxon>
        <taxon>Metazoa</taxon>
        <taxon>Chordata</taxon>
        <taxon>Craniata</taxon>
        <taxon>Vertebrata</taxon>
        <taxon>Euteleostomi</taxon>
        <taxon>Actinopterygii</taxon>
        <taxon>Neopterygii</taxon>
        <taxon>Teleostei</taxon>
        <taxon>Neoteleostei</taxon>
        <taxon>Acanthomorphata</taxon>
        <taxon>Ovalentaria</taxon>
        <taxon>Atherinomorphae</taxon>
        <taxon>Cyprinodontiformes</taxon>
        <taxon>Poeciliidae</taxon>
        <taxon>Poeciliinae</taxon>
        <taxon>Poecilia</taxon>
    </lineage>
</organism>
<keyword evidence="7" id="KW-0677">Repeat</keyword>
<dbReference type="STRING" id="8081.ENSPREP00000031132"/>
<evidence type="ECO:0000256" key="12">
    <source>
        <dbReference type="ARBA" id="ARBA00023136"/>
    </source>
</evidence>
<feature type="region of interest" description="Disordered" evidence="16">
    <location>
        <begin position="33"/>
        <end position="74"/>
    </location>
</feature>
<feature type="transmembrane region" description="Helical" evidence="17">
    <location>
        <begin position="484"/>
        <end position="504"/>
    </location>
</feature>
<feature type="region of interest" description="Disordered" evidence="16">
    <location>
        <begin position="780"/>
        <end position="804"/>
    </location>
</feature>
<sequence length="804" mass="90008">MTSSVPPLCFSTWSCSSFTCRLIRSCCWFVHHGKGRRGKRSGPGAARERSRPGERRPSVSASKGKLRDGSCPHGQQRLAVKVGAEPANRGSPAAGRRQVRRWCRVSCKQLSGRPFCSFPVTCSRFANNKQFQPVSGAVTLPVMNDCLSSSCVRPPRRPAGGSTPFTREKLFTAASQGDGAQLHGLLDFLQLHRKRLTSPEFKDESNGKTALLKAFLNLKDGRNDTIEVLMDIAEKTLDSESFINAAYTDPSYRGQTALHVAIERRALHYVKLLVQKGADVQAKASGTFFQRNAKLGFYFGELPLSLAACTNQPEVVSFLLENPHRRADPADRDSQGNTVLHMLVEIADDSAENTETVAEMYDEILVQQHKLNSKVQLESMQNNEGLTPLKLAAKLGKIGLFRHMLNREFVAEETRQLSRKLTEWVYGPVHSSLYDMSDMDTDENNSVLDIIVFGSEIPNRPEMLQVEPLRSLLQDKWQRFASKLFLLNFLSYLLYLAVFTAAAFNRKDGQPPFPVENVPADHLRCLGEVISISIFRRNPPNISSLFTDGFTEILFLQAALLLLCAVLYCCGRTEYVGLLVLSLALAWMNVLYYTRGSRQLGIYNVMMQRMILGDLLHFLCVYIVLLFGFSAAVCTLIDDSPGGSPTSGSAPRRSNVETFKCEKPSYNDIGFTTLELFKFTIGMGDLEFTDHVQNQTVFYVLLICYIVLTYILMLNMLIALMGNTVERITEQSQTIWNLQVEDSCPSYFLWRFVFVRVTETNWKKWRSDLGVKLKEEPAGQLAARTEEETSGKTSGAPSLLFPVA</sequence>
<dbReference type="InterPro" id="IPR024862">
    <property type="entry name" value="TRPV"/>
</dbReference>
<dbReference type="Pfam" id="PF00520">
    <property type="entry name" value="Ion_trans"/>
    <property type="match status" value="1"/>
</dbReference>
<keyword evidence="9 17" id="KW-1133">Transmembrane helix</keyword>
<feature type="transmembrane region" description="Helical" evidence="17">
    <location>
        <begin position="697"/>
        <end position="720"/>
    </location>
</feature>
<evidence type="ECO:0000256" key="14">
    <source>
        <dbReference type="ARBA" id="ARBA00036634"/>
    </source>
</evidence>
<evidence type="ECO:0000256" key="3">
    <source>
        <dbReference type="ARBA" id="ARBA00022475"/>
    </source>
</evidence>
<reference evidence="19" key="3">
    <citation type="submission" date="2025-09" db="UniProtKB">
        <authorList>
            <consortium name="Ensembl"/>
        </authorList>
    </citation>
    <scope>IDENTIFICATION</scope>
    <source>
        <strain evidence="19">Guanapo</strain>
    </source>
</reference>
<evidence type="ECO:0000256" key="7">
    <source>
        <dbReference type="ARBA" id="ARBA00022737"/>
    </source>
</evidence>
<feature type="transmembrane region" description="Helical" evidence="17">
    <location>
        <begin position="545"/>
        <end position="569"/>
    </location>
</feature>
<evidence type="ECO:0000256" key="15">
    <source>
        <dbReference type="PROSITE-ProRule" id="PRU00023"/>
    </source>
</evidence>
<evidence type="ECO:0000256" key="10">
    <source>
        <dbReference type="ARBA" id="ARBA00023043"/>
    </source>
</evidence>
<name>A0A3P9QAF6_POERE</name>
<evidence type="ECO:0000256" key="8">
    <source>
        <dbReference type="ARBA" id="ARBA00022837"/>
    </source>
</evidence>
<evidence type="ECO:0000313" key="20">
    <source>
        <dbReference type="Proteomes" id="UP000242638"/>
    </source>
</evidence>
<dbReference type="GeneTree" id="ENSGT00940000158512"/>
<dbReference type="InterPro" id="IPR002110">
    <property type="entry name" value="Ankyrin_rpt"/>
</dbReference>
<keyword evidence="5" id="KW-0107">Calcium channel</keyword>
<feature type="compositionally biased region" description="Basic and acidic residues" evidence="16">
    <location>
        <begin position="46"/>
        <end position="57"/>
    </location>
</feature>
<dbReference type="PANTHER" id="PTHR10582:SF5">
    <property type="entry name" value="TRANSIENT RECEPTOR POTENTIAL CATION CHANNEL SUBFAMILY V MEMBER 2"/>
    <property type="match status" value="1"/>
</dbReference>
<dbReference type="SMART" id="SM00248">
    <property type="entry name" value="ANK"/>
    <property type="match status" value="5"/>
</dbReference>
<evidence type="ECO:0000256" key="4">
    <source>
        <dbReference type="ARBA" id="ARBA00022568"/>
    </source>
</evidence>
<comment type="subcellular location">
    <subcellularLocation>
        <location evidence="1">Cell membrane</location>
        <topology evidence="1">Multi-pass membrane protein</topology>
    </subcellularLocation>
</comment>
<keyword evidence="4" id="KW-0109">Calcium transport</keyword>
<keyword evidence="6 17" id="KW-0812">Transmembrane</keyword>
<evidence type="ECO:0000256" key="17">
    <source>
        <dbReference type="SAM" id="Phobius"/>
    </source>
</evidence>
<evidence type="ECO:0000313" key="19">
    <source>
        <dbReference type="Ensembl" id="ENSPREP00000031132.1"/>
    </source>
</evidence>
<keyword evidence="10 15" id="KW-0040">ANK repeat</keyword>
<proteinExistence type="predicted"/>
<evidence type="ECO:0000256" key="5">
    <source>
        <dbReference type="ARBA" id="ARBA00022673"/>
    </source>
</evidence>
<dbReference type="Proteomes" id="UP000242638">
    <property type="component" value="Unassembled WGS sequence"/>
</dbReference>
<feature type="transmembrane region" description="Helical" evidence="17">
    <location>
        <begin position="615"/>
        <end position="637"/>
    </location>
</feature>
<dbReference type="FunFam" id="1.25.40.20:FF:000018">
    <property type="entry name" value="Transient receptor potential cation channel subfamily V member 1"/>
    <property type="match status" value="1"/>
</dbReference>
<evidence type="ECO:0000256" key="13">
    <source>
        <dbReference type="ARBA" id="ARBA00023303"/>
    </source>
</evidence>
<keyword evidence="8" id="KW-0106">Calcium</keyword>
<dbReference type="PROSITE" id="PS50297">
    <property type="entry name" value="ANK_REP_REGION"/>
    <property type="match status" value="1"/>
</dbReference>
<evidence type="ECO:0000256" key="16">
    <source>
        <dbReference type="SAM" id="MobiDB-lite"/>
    </source>
</evidence>
<feature type="transmembrane region" description="Helical" evidence="17">
    <location>
        <begin position="575"/>
        <end position="594"/>
    </location>
</feature>
<evidence type="ECO:0000256" key="2">
    <source>
        <dbReference type="ARBA" id="ARBA00022448"/>
    </source>
</evidence>
<dbReference type="SUPFAM" id="SSF48403">
    <property type="entry name" value="Ankyrin repeat"/>
    <property type="match status" value="1"/>
</dbReference>
<dbReference type="Pfam" id="PF12796">
    <property type="entry name" value="Ank_2"/>
    <property type="match status" value="1"/>
</dbReference>
<keyword evidence="11" id="KW-0406">Ion transport</keyword>
<dbReference type="AlphaFoldDB" id="A0A3P9QAF6"/>
<dbReference type="PRINTS" id="PR01768">
    <property type="entry name" value="TRPVRECEPTOR"/>
</dbReference>
<dbReference type="PANTHER" id="PTHR10582">
    <property type="entry name" value="TRANSIENT RECEPTOR POTENTIAL ION CHANNEL PROTEIN"/>
    <property type="match status" value="1"/>
</dbReference>
<accession>A0A3P9QAF6</accession>
<dbReference type="InterPro" id="IPR005821">
    <property type="entry name" value="Ion_trans_dom"/>
</dbReference>
<dbReference type="OMA" id="KDNENIW"/>
<dbReference type="InterPro" id="IPR036770">
    <property type="entry name" value="Ankyrin_rpt-contain_sf"/>
</dbReference>
<evidence type="ECO:0000256" key="1">
    <source>
        <dbReference type="ARBA" id="ARBA00004651"/>
    </source>
</evidence>
<reference evidence="20" key="1">
    <citation type="submission" date="2013-11" db="EMBL/GenBank/DDBJ databases">
        <title>The genomic landscape of the Guanapo guppy.</title>
        <authorList>
            <person name="Kuenstner A."/>
            <person name="Dreyer C."/>
        </authorList>
    </citation>
    <scope>NUCLEOTIDE SEQUENCE</scope>
    <source>
        <strain evidence="20">Guanapo</strain>
    </source>
</reference>
<keyword evidence="12 17" id="KW-0472">Membrane</keyword>
<comment type="catalytic activity">
    <reaction evidence="14">
        <text>Ca(2+)(in) = Ca(2+)(out)</text>
        <dbReference type="Rhea" id="RHEA:29671"/>
        <dbReference type="ChEBI" id="CHEBI:29108"/>
    </reaction>
</comment>
<reference evidence="19" key="2">
    <citation type="submission" date="2025-08" db="UniProtKB">
        <authorList>
            <consortium name="Ensembl"/>
        </authorList>
    </citation>
    <scope>IDENTIFICATION</scope>
    <source>
        <strain evidence="19">Guanapo</strain>
    </source>
</reference>
<keyword evidence="3" id="KW-1003">Cell membrane</keyword>
<dbReference type="Ensembl" id="ENSPRET00000031485.1">
    <property type="protein sequence ID" value="ENSPREP00000031132.1"/>
    <property type="gene ID" value="ENSPREG00000020974.1"/>
</dbReference>
<dbReference type="GO" id="GO:0005262">
    <property type="term" value="F:calcium channel activity"/>
    <property type="evidence" value="ECO:0007669"/>
    <property type="project" value="UniProtKB-KW"/>
</dbReference>
<evidence type="ECO:0000256" key="6">
    <source>
        <dbReference type="ARBA" id="ARBA00022692"/>
    </source>
</evidence>
<dbReference type="PROSITE" id="PS50088">
    <property type="entry name" value="ANK_REPEAT"/>
    <property type="match status" value="1"/>
</dbReference>
<protein>
    <submittedName>
        <fullName evidence="19">Transient receptor potential cation channel subfamily V member 1-like</fullName>
    </submittedName>
</protein>
<evidence type="ECO:0000259" key="18">
    <source>
        <dbReference type="Pfam" id="PF00520"/>
    </source>
</evidence>
<keyword evidence="2" id="KW-0813">Transport</keyword>
<feature type="domain" description="Ion transport" evidence="18">
    <location>
        <begin position="561"/>
        <end position="733"/>
    </location>
</feature>
<keyword evidence="13" id="KW-0407">Ion channel</keyword>